<feature type="transmembrane region" description="Helical" evidence="4">
    <location>
        <begin position="536"/>
        <end position="557"/>
    </location>
</feature>
<keyword evidence="8" id="KW-1185">Reference proteome</keyword>
<feature type="transmembrane region" description="Helical" evidence="4">
    <location>
        <begin position="392"/>
        <end position="415"/>
    </location>
</feature>
<feature type="transmembrane region" description="Helical" evidence="4">
    <location>
        <begin position="618"/>
        <end position="636"/>
    </location>
</feature>
<dbReference type="PANTHER" id="PTHR43630">
    <property type="entry name" value="POLY-BETA-1,6-N-ACETYL-D-GLUCOSAMINE SYNTHASE"/>
    <property type="match status" value="1"/>
</dbReference>
<dbReference type="SUPFAM" id="SSF53649">
    <property type="entry name" value="Alkaline phosphatase-like"/>
    <property type="match status" value="1"/>
</dbReference>
<evidence type="ECO:0000259" key="6">
    <source>
        <dbReference type="Pfam" id="PF00884"/>
    </source>
</evidence>
<dbReference type="Proteomes" id="UP001597394">
    <property type="component" value="Unassembled WGS sequence"/>
</dbReference>
<dbReference type="InterPro" id="IPR000917">
    <property type="entry name" value="Sulfatase_N"/>
</dbReference>
<feature type="domain" description="Glycosyltransferase 2-like" evidence="5">
    <location>
        <begin position="63"/>
        <end position="194"/>
    </location>
</feature>
<keyword evidence="4" id="KW-1133">Transmembrane helix</keyword>
<keyword evidence="3" id="KW-0808">Transferase</keyword>
<keyword evidence="4" id="KW-0812">Transmembrane</keyword>
<evidence type="ECO:0000256" key="4">
    <source>
        <dbReference type="SAM" id="Phobius"/>
    </source>
</evidence>
<dbReference type="PANTHER" id="PTHR43630:SF1">
    <property type="entry name" value="POLY-BETA-1,6-N-ACETYL-D-GLUCOSAMINE SYNTHASE"/>
    <property type="match status" value="1"/>
</dbReference>
<evidence type="ECO:0000313" key="8">
    <source>
        <dbReference type="Proteomes" id="UP001597394"/>
    </source>
</evidence>
<evidence type="ECO:0000256" key="2">
    <source>
        <dbReference type="ARBA" id="ARBA00022676"/>
    </source>
</evidence>
<dbReference type="Pfam" id="PF00884">
    <property type="entry name" value="Sulfatase"/>
    <property type="match status" value="1"/>
</dbReference>
<evidence type="ECO:0000256" key="3">
    <source>
        <dbReference type="ARBA" id="ARBA00022679"/>
    </source>
</evidence>
<dbReference type="Pfam" id="PF00535">
    <property type="entry name" value="Glycos_transf_2"/>
    <property type="match status" value="1"/>
</dbReference>
<evidence type="ECO:0000259" key="5">
    <source>
        <dbReference type="Pfam" id="PF00535"/>
    </source>
</evidence>
<feature type="transmembrane region" description="Helical" evidence="4">
    <location>
        <begin position="358"/>
        <end position="386"/>
    </location>
</feature>
<feature type="transmembrane region" description="Helical" evidence="4">
    <location>
        <begin position="12"/>
        <end position="41"/>
    </location>
</feature>
<evidence type="ECO:0000256" key="1">
    <source>
        <dbReference type="ARBA" id="ARBA00006739"/>
    </source>
</evidence>
<dbReference type="CDD" id="cd16015">
    <property type="entry name" value="LTA_synthase"/>
    <property type="match status" value="1"/>
</dbReference>
<dbReference type="InterPro" id="IPR029044">
    <property type="entry name" value="Nucleotide-diphossugar_trans"/>
</dbReference>
<comment type="similarity">
    <text evidence="1">Belongs to the glycosyltransferase 2 family.</text>
</comment>
<dbReference type="CDD" id="cd06423">
    <property type="entry name" value="CESA_like"/>
    <property type="match status" value="1"/>
</dbReference>
<gene>
    <name evidence="7" type="ORF">ACFSO8_05780</name>
</gene>
<name>A0ABW5K8H1_9FLAO</name>
<feature type="transmembrane region" description="Helical" evidence="4">
    <location>
        <begin position="494"/>
        <end position="516"/>
    </location>
</feature>
<feature type="transmembrane region" description="Helical" evidence="4">
    <location>
        <begin position="564"/>
        <end position="584"/>
    </location>
</feature>
<evidence type="ECO:0000313" key="7">
    <source>
        <dbReference type="EMBL" id="MFD2544969.1"/>
    </source>
</evidence>
<dbReference type="Gene3D" id="3.90.550.10">
    <property type="entry name" value="Spore Coat Polysaccharide Biosynthesis Protein SpsA, Chain A"/>
    <property type="match status" value="1"/>
</dbReference>
<keyword evidence="2" id="KW-0328">Glycosyltransferase</keyword>
<comment type="caution">
    <text evidence="7">The sequence shown here is derived from an EMBL/GenBank/DDBJ whole genome shotgun (WGS) entry which is preliminary data.</text>
</comment>
<dbReference type="SUPFAM" id="SSF53448">
    <property type="entry name" value="Nucleotide-diphospho-sugar transferases"/>
    <property type="match status" value="1"/>
</dbReference>
<feature type="transmembrane region" description="Helical" evidence="4">
    <location>
        <begin position="643"/>
        <end position="660"/>
    </location>
</feature>
<dbReference type="InterPro" id="IPR001173">
    <property type="entry name" value="Glyco_trans_2-like"/>
</dbReference>
<reference evidence="8" key="1">
    <citation type="journal article" date="2019" name="Int. J. Syst. Evol. Microbiol.">
        <title>The Global Catalogue of Microorganisms (GCM) 10K type strain sequencing project: providing services to taxonomists for standard genome sequencing and annotation.</title>
        <authorList>
            <consortium name="The Broad Institute Genomics Platform"/>
            <consortium name="The Broad Institute Genome Sequencing Center for Infectious Disease"/>
            <person name="Wu L."/>
            <person name="Ma J."/>
        </authorList>
    </citation>
    <scope>NUCLEOTIDE SEQUENCE [LARGE SCALE GENOMIC DNA]</scope>
    <source>
        <strain evidence="8">KCTC 52204</strain>
    </source>
</reference>
<sequence>MITFSHFIYELVIWIFLIYGAAVVFVYGWIAVYALGAVILYKRQNTFTDYSIIAGDPNASTFSLIAPAYNEGITVVENVRSLLSLYYHNLEIIIVNDGSKDDSMQKLINAYELESTDFFVQGDIETNQIKGIYKSKNPAFSKLIVVDKENGGKADALNVGVNISSGDYLVCIDVDCILEQDSILKLAKPFLEQTNKKVIACGGIIRLANNCKIIDGKIVDINIPKTLLGRSQALEYIRAFVLGRMAWSRASGLILISGAFGVFDRKIVLACGGYDRNTVGEDMELVVRMRKYMEELKEPYEVITIPDPLCWTEAPETKDVLKKQRNRWMRGTMETLWKHRKLMFNPNYGKLGMVSLPYWFFFEFLGPLIEFFGYVVFVIFLILGIISWPFFWALFALVICTGILFSIYAVLVDLVSHQVYNKRKDFTGLISSAFLEPFYFHPIVVWSGVRGFFDYFRKTHHWGEMTRQGFNQADKNLPLKDRIWKILKVALRNWGVFAPVFSVLFLIGVSAEWGWYRYNFNDDNYRAIAENLFFENLLFVFKFVSGMGMLYLLLSFIKESWAKTLTILIGAVVIISQYFLFFYFSESKNLLGADFLYYSKAEMKQILQASGILNVKNIVLTVILVAAAIIPLWLAFKSTFKSWYVGVIMLAISILAFFIPSNGIQVKFKNEFEQTAAKSKWAYFFDSNIDNMISKYPGIARLLNAKEEIEMDPDAINPNYPFWRKEKTRDFLGSYMNHSQKTPNLVFVVLEGMGHAYSSPNGYIGNFTPFLDSLASKSLYWENSLSSSGRTFSVLPTITGSLPYGRNGFMEMEKIPAHFNLYNILKKNGFDTGFFYGGNADFDQTRKFLDFSGVSHIVDQSSYDAPYKKLPASHGGESWGYEDQAVFSKMLQVQQPQAGPYFNIILTLSTHNPFLINNSTYYEKLFAHRLKSGGLSPEQQKWAAMHKKQLVSVLNADDALKHFFDNYRKRPDFANTIFVITGDHSMPEITMQSKIDRYHVPLVIYSPLLKGAKSFKKVVSHFDVAPSLVAYYKNNYKLITPSTVTWVGKGLQSDLDLQAHGYPMMRSKSELIDYHYGSYHLESEMLMKLNDMKESAVDNQSEFTKINNQFANFKKMNAQFYSSGKIMPDSVMVNYRNKK</sequence>
<dbReference type="InterPro" id="IPR017850">
    <property type="entry name" value="Alkaline_phosphatase_core_sf"/>
</dbReference>
<protein>
    <submittedName>
        <fullName evidence="7">Sulfatase-like hydrolase/transferase</fullName>
    </submittedName>
</protein>
<dbReference type="Gene3D" id="3.40.720.10">
    <property type="entry name" value="Alkaline Phosphatase, subunit A"/>
    <property type="match status" value="1"/>
</dbReference>
<dbReference type="RefSeq" id="WP_255928502.1">
    <property type="nucleotide sequence ID" value="NZ_JANFQP010000001.1"/>
</dbReference>
<feature type="domain" description="Sulfatase N-terminal" evidence="6">
    <location>
        <begin position="743"/>
        <end position="1030"/>
    </location>
</feature>
<keyword evidence="4" id="KW-0472">Membrane</keyword>
<proteinExistence type="inferred from homology"/>
<organism evidence="7 8">
    <name type="scientific">Kaistella montana</name>
    <dbReference type="NCBI Taxonomy" id="1849733"/>
    <lineage>
        <taxon>Bacteria</taxon>
        <taxon>Pseudomonadati</taxon>
        <taxon>Bacteroidota</taxon>
        <taxon>Flavobacteriia</taxon>
        <taxon>Flavobacteriales</taxon>
        <taxon>Weeksellaceae</taxon>
        <taxon>Chryseobacterium group</taxon>
        <taxon>Kaistella</taxon>
    </lineage>
</organism>
<accession>A0ABW5K8H1</accession>
<dbReference type="EMBL" id="JBHULG010000001">
    <property type="protein sequence ID" value="MFD2544969.1"/>
    <property type="molecule type" value="Genomic_DNA"/>
</dbReference>